<dbReference type="Proteomes" id="UP001529510">
    <property type="component" value="Unassembled WGS sequence"/>
</dbReference>
<name>A0ABD0RFE1_CIRMR</name>
<evidence type="ECO:0000313" key="3">
    <source>
        <dbReference type="Proteomes" id="UP001529510"/>
    </source>
</evidence>
<sequence length="56" mass="6244">MDEELERVSEKIVTRRHGHGRASESPGKFGFLLVPAVTLAFRAFSCIPSSLEELKN</sequence>
<evidence type="ECO:0000313" key="2">
    <source>
        <dbReference type="EMBL" id="KAL0196561.1"/>
    </source>
</evidence>
<comment type="caution">
    <text evidence="2">The sequence shown here is derived from an EMBL/GenBank/DDBJ whole genome shotgun (WGS) entry which is preliminary data.</text>
</comment>
<feature type="region of interest" description="Disordered" evidence="1">
    <location>
        <begin position="1"/>
        <end position="24"/>
    </location>
</feature>
<dbReference type="AlphaFoldDB" id="A0ABD0RFE1"/>
<accession>A0ABD0RFE1</accession>
<feature type="non-terminal residue" evidence="2">
    <location>
        <position position="56"/>
    </location>
</feature>
<dbReference type="EMBL" id="JAMKFB020000004">
    <property type="protein sequence ID" value="KAL0196561.1"/>
    <property type="molecule type" value="Genomic_DNA"/>
</dbReference>
<proteinExistence type="predicted"/>
<protein>
    <submittedName>
        <fullName evidence="2">Uncharacterized protein</fullName>
    </submittedName>
</protein>
<organism evidence="2 3">
    <name type="scientific">Cirrhinus mrigala</name>
    <name type="common">Mrigala</name>
    <dbReference type="NCBI Taxonomy" id="683832"/>
    <lineage>
        <taxon>Eukaryota</taxon>
        <taxon>Metazoa</taxon>
        <taxon>Chordata</taxon>
        <taxon>Craniata</taxon>
        <taxon>Vertebrata</taxon>
        <taxon>Euteleostomi</taxon>
        <taxon>Actinopterygii</taxon>
        <taxon>Neopterygii</taxon>
        <taxon>Teleostei</taxon>
        <taxon>Ostariophysi</taxon>
        <taxon>Cypriniformes</taxon>
        <taxon>Cyprinidae</taxon>
        <taxon>Labeoninae</taxon>
        <taxon>Labeonini</taxon>
        <taxon>Cirrhinus</taxon>
    </lineage>
</organism>
<keyword evidence="3" id="KW-1185">Reference proteome</keyword>
<gene>
    <name evidence="2" type="ORF">M9458_010133</name>
</gene>
<evidence type="ECO:0000256" key="1">
    <source>
        <dbReference type="SAM" id="MobiDB-lite"/>
    </source>
</evidence>
<reference evidence="2 3" key="1">
    <citation type="submission" date="2024-05" db="EMBL/GenBank/DDBJ databases">
        <title>Genome sequencing and assembly of Indian major carp, Cirrhinus mrigala (Hamilton, 1822).</title>
        <authorList>
            <person name="Mohindra V."/>
            <person name="Chowdhury L.M."/>
            <person name="Lal K."/>
            <person name="Jena J.K."/>
        </authorList>
    </citation>
    <scope>NUCLEOTIDE SEQUENCE [LARGE SCALE GENOMIC DNA]</scope>
    <source>
        <strain evidence="2">CM1030</strain>
        <tissue evidence="2">Blood</tissue>
    </source>
</reference>
<feature type="compositionally biased region" description="Basic and acidic residues" evidence="1">
    <location>
        <begin position="1"/>
        <end position="13"/>
    </location>
</feature>